<sequence>MPKVPSARRELTHRLSCRTRRLLETSSSMVPYERMSRQHRSNPYRPFGYFPHSLYGSLRVGEDPITLAPVSGAIVKNVASLTNSLQENKSDPRPNPFSRNEPGLIKPSHTD</sequence>
<feature type="region of interest" description="Disordered" evidence="1">
    <location>
        <begin position="83"/>
        <end position="111"/>
    </location>
</feature>
<evidence type="ECO:0000256" key="1">
    <source>
        <dbReference type="SAM" id="MobiDB-lite"/>
    </source>
</evidence>
<comment type="caution">
    <text evidence="2">The sequence shown here is derived from an EMBL/GenBank/DDBJ whole genome shotgun (WGS) entry which is preliminary data.</text>
</comment>
<gene>
    <name evidence="2" type="ORF">PIB30_060400</name>
</gene>
<organism evidence="2 3">
    <name type="scientific">Stylosanthes scabra</name>
    <dbReference type="NCBI Taxonomy" id="79078"/>
    <lineage>
        <taxon>Eukaryota</taxon>
        <taxon>Viridiplantae</taxon>
        <taxon>Streptophyta</taxon>
        <taxon>Embryophyta</taxon>
        <taxon>Tracheophyta</taxon>
        <taxon>Spermatophyta</taxon>
        <taxon>Magnoliopsida</taxon>
        <taxon>eudicotyledons</taxon>
        <taxon>Gunneridae</taxon>
        <taxon>Pentapetalae</taxon>
        <taxon>rosids</taxon>
        <taxon>fabids</taxon>
        <taxon>Fabales</taxon>
        <taxon>Fabaceae</taxon>
        <taxon>Papilionoideae</taxon>
        <taxon>50 kb inversion clade</taxon>
        <taxon>dalbergioids sensu lato</taxon>
        <taxon>Dalbergieae</taxon>
        <taxon>Pterocarpus clade</taxon>
        <taxon>Stylosanthes</taxon>
    </lineage>
</organism>
<keyword evidence="3" id="KW-1185">Reference proteome</keyword>
<protein>
    <submittedName>
        <fullName evidence="2">Uncharacterized protein</fullName>
    </submittedName>
</protein>
<dbReference type="EMBL" id="JASCZI010242189">
    <property type="protein sequence ID" value="MED6210050.1"/>
    <property type="molecule type" value="Genomic_DNA"/>
</dbReference>
<evidence type="ECO:0000313" key="2">
    <source>
        <dbReference type="EMBL" id="MED6210050.1"/>
    </source>
</evidence>
<name>A0ABU6YL33_9FABA</name>
<proteinExistence type="predicted"/>
<accession>A0ABU6YL33</accession>
<reference evidence="2 3" key="1">
    <citation type="journal article" date="2023" name="Plants (Basel)">
        <title>Bridging the Gap: Combining Genomics and Transcriptomics Approaches to Understand Stylosanthes scabra, an Orphan Legume from the Brazilian Caatinga.</title>
        <authorList>
            <person name="Ferreira-Neto J.R.C."/>
            <person name="da Silva M.D."/>
            <person name="Binneck E."/>
            <person name="de Melo N.F."/>
            <person name="da Silva R.H."/>
            <person name="de Melo A.L.T.M."/>
            <person name="Pandolfi V."/>
            <person name="Bustamante F.O."/>
            <person name="Brasileiro-Vidal A.C."/>
            <person name="Benko-Iseppon A.M."/>
        </authorList>
    </citation>
    <scope>NUCLEOTIDE SEQUENCE [LARGE SCALE GENOMIC DNA]</scope>
    <source>
        <tissue evidence="2">Leaves</tissue>
    </source>
</reference>
<evidence type="ECO:0000313" key="3">
    <source>
        <dbReference type="Proteomes" id="UP001341840"/>
    </source>
</evidence>
<dbReference type="Proteomes" id="UP001341840">
    <property type="component" value="Unassembled WGS sequence"/>
</dbReference>